<proteinExistence type="predicted"/>
<sequence>MSLSSYLNLGNLGTLFKGDNQFLTQLE</sequence>
<accession>A0A2P2R2Y6</accession>
<protein>
    <submittedName>
        <fullName evidence="1">Uncharacterized protein</fullName>
    </submittedName>
</protein>
<name>A0A2P2R2Y6_RHIMU</name>
<dbReference type="AlphaFoldDB" id="A0A2P2R2Y6"/>
<dbReference type="EMBL" id="GGEC01093010">
    <property type="protein sequence ID" value="MBX73494.1"/>
    <property type="molecule type" value="Transcribed_RNA"/>
</dbReference>
<evidence type="ECO:0000313" key="1">
    <source>
        <dbReference type="EMBL" id="MBX73494.1"/>
    </source>
</evidence>
<organism evidence="1">
    <name type="scientific">Rhizophora mucronata</name>
    <name type="common">Asiatic mangrove</name>
    <dbReference type="NCBI Taxonomy" id="61149"/>
    <lineage>
        <taxon>Eukaryota</taxon>
        <taxon>Viridiplantae</taxon>
        <taxon>Streptophyta</taxon>
        <taxon>Embryophyta</taxon>
        <taxon>Tracheophyta</taxon>
        <taxon>Spermatophyta</taxon>
        <taxon>Magnoliopsida</taxon>
        <taxon>eudicotyledons</taxon>
        <taxon>Gunneridae</taxon>
        <taxon>Pentapetalae</taxon>
        <taxon>rosids</taxon>
        <taxon>fabids</taxon>
        <taxon>Malpighiales</taxon>
        <taxon>Rhizophoraceae</taxon>
        <taxon>Rhizophora</taxon>
    </lineage>
</organism>
<reference evidence="1" key="1">
    <citation type="submission" date="2018-02" db="EMBL/GenBank/DDBJ databases">
        <title>Rhizophora mucronata_Transcriptome.</title>
        <authorList>
            <person name="Meera S.P."/>
            <person name="Sreeshan A."/>
            <person name="Augustine A."/>
        </authorList>
    </citation>
    <scope>NUCLEOTIDE SEQUENCE</scope>
    <source>
        <tissue evidence="1">Leaf</tissue>
    </source>
</reference>